<dbReference type="AlphaFoldDB" id="A0AAD3RRU9"/>
<evidence type="ECO:0000313" key="4">
    <source>
        <dbReference type="Proteomes" id="UP001234787"/>
    </source>
</evidence>
<evidence type="ECO:0000256" key="1">
    <source>
        <dbReference type="SAM" id="MobiDB-lite"/>
    </source>
</evidence>
<keyword evidence="4" id="KW-1185">Reference proteome</keyword>
<gene>
    <name evidence="2" type="ORF">SUGI_1503160</name>
    <name evidence="3" type="ORF">SUGI_1517780</name>
</gene>
<organism evidence="3 4">
    <name type="scientific">Cryptomeria japonica</name>
    <name type="common">Japanese cedar</name>
    <name type="synonym">Cupressus japonica</name>
    <dbReference type="NCBI Taxonomy" id="3369"/>
    <lineage>
        <taxon>Eukaryota</taxon>
        <taxon>Viridiplantae</taxon>
        <taxon>Streptophyta</taxon>
        <taxon>Embryophyta</taxon>
        <taxon>Tracheophyta</taxon>
        <taxon>Spermatophyta</taxon>
        <taxon>Pinopsida</taxon>
        <taxon>Pinidae</taxon>
        <taxon>Conifers II</taxon>
        <taxon>Cupressales</taxon>
        <taxon>Cupressaceae</taxon>
        <taxon>Cryptomeria</taxon>
    </lineage>
</organism>
<dbReference type="Proteomes" id="UP001234787">
    <property type="component" value="Unassembled WGS sequence"/>
</dbReference>
<dbReference type="EMBL" id="BSEH01001190">
    <property type="protein sequence ID" value="GLJ59651.1"/>
    <property type="molecule type" value="Genomic_DNA"/>
</dbReference>
<evidence type="ECO:0000313" key="3">
    <source>
        <dbReference type="EMBL" id="GLJ59651.1"/>
    </source>
</evidence>
<sequence length="148" mass="16018">MLPPIPCMFDGVRYSPLIGRSAPQLPTPRTVRDSYHLSHGFLALASLLPSRLDSETTEISHRRLVAGPLPPQQNRGARALEGESVRFERPELKCSEKNDESKKTISPGPHPSRVGGIESRGGGPLQFYGSVPGPLQFYGGPLASSSLF</sequence>
<name>A0AAD3RRU9_CRYJA</name>
<comment type="caution">
    <text evidence="3">The sequence shown here is derived from an EMBL/GenBank/DDBJ whole genome shotgun (WGS) entry which is preliminary data.</text>
</comment>
<proteinExistence type="predicted"/>
<dbReference type="EMBL" id="BSEH01000840">
    <property type="protein sequence ID" value="GLJ59327.1"/>
    <property type="molecule type" value="Genomic_DNA"/>
</dbReference>
<accession>A0AAD3RRU9</accession>
<evidence type="ECO:0000313" key="2">
    <source>
        <dbReference type="EMBL" id="GLJ59327.1"/>
    </source>
</evidence>
<reference evidence="3" key="1">
    <citation type="submission" date="2022-12" db="EMBL/GenBank/DDBJ databases">
        <title>Chromosome-Level Genome Assembly of Japanese Cedar (Cryptomeriajaponica D. Don).</title>
        <authorList>
            <person name="Fujino T."/>
            <person name="Yamaguchi K."/>
            <person name="Yokoyama T."/>
            <person name="Hamanaka T."/>
            <person name="Harazono Y."/>
            <person name="Kamada H."/>
            <person name="Kobayashi W."/>
            <person name="Ujino-Ihara T."/>
            <person name="Uchiyama K."/>
            <person name="Matsumoto A."/>
            <person name="Izuno A."/>
            <person name="Tsumura Y."/>
            <person name="Toyoda A."/>
            <person name="Shigenobu S."/>
            <person name="Moriguchi Y."/>
            <person name="Ueno S."/>
            <person name="Kasahara M."/>
        </authorList>
    </citation>
    <scope>NUCLEOTIDE SEQUENCE</scope>
</reference>
<protein>
    <submittedName>
        <fullName evidence="3">Uncharacterized protein</fullName>
    </submittedName>
</protein>
<feature type="region of interest" description="Disordered" evidence="1">
    <location>
        <begin position="66"/>
        <end position="125"/>
    </location>
</feature>
<feature type="compositionally biased region" description="Basic and acidic residues" evidence="1">
    <location>
        <begin position="78"/>
        <end position="103"/>
    </location>
</feature>